<name>A0ABX0Y8W8_9PSED</name>
<evidence type="ECO:0000256" key="2">
    <source>
        <dbReference type="PROSITE-ProRule" id="PRU00169"/>
    </source>
</evidence>
<dbReference type="InterPro" id="IPR001789">
    <property type="entry name" value="Sig_transdc_resp-reg_receiver"/>
</dbReference>
<dbReference type="InterPro" id="IPR011006">
    <property type="entry name" value="CheY-like_superfamily"/>
</dbReference>
<reference evidence="4 5" key="1">
    <citation type="submission" date="2020-03" db="EMBL/GenBank/DDBJ databases">
        <authorList>
            <person name="Wang L."/>
            <person name="He N."/>
            <person name="Li Y."/>
            <person name="Fang Y."/>
            <person name="Zhang F."/>
        </authorList>
    </citation>
    <scope>NUCLEOTIDE SEQUENCE [LARGE SCALE GENOMIC DNA]</scope>
    <source>
        <strain evidence="5">hsmgli-8</strain>
    </source>
</reference>
<dbReference type="EMBL" id="JAAVJI010000001">
    <property type="protein sequence ID" value="NJO99734.1"/>
    <property type="molecule type" value="Genomic_DNA"/>
</dbReference>
<keyword evidence="1 2" id="KW-0597">Phosphoprotein</keyword>
<dbReference type="Gene3D" id="3.40.50.2300">
    <property type="match status" value="1"/>
</dbReference>
<dbReference type="Proteomes" id="UP000746535">
    <property type="component" value="Unassembled WGS sequence"/>
</dbReference>
<evidence type="ECO:0000313" key="4">
    <source>
        <dbReference type="EMBL" id="NJO99734.1"/>
    </source>
</evidence>
<feature type="modified residue" description="4-aspartylphosphate" evidence="2">
    <location>
        <position position="69"/>
    </location>
</feature>
<dbReference type="CDD" id="cd00156">
    <property type="entry name" value="REC"/>
    <property type="match status" value="1"/>
</dbReference>
<sequence>MLNSPSSISAPDNKVSLGLVMVVEDEPTIREFVCEILESEGFATVDYETADDAWKAFGEGVNVNLLITDIRMPGTMDGAQLTRQVHTEWPALPIIVMSGHETPETADIGDDITFLPKPWTIGNLTYQVMKAVLAEELSKTP</sequence>
<protein>
    <submittedName>
        <fullName evidence="4">Response regulator</fullName>
    </submittedName>
</protein>
<dbReference type="SMART" id="SM00448">
    <property type="entry name" value="REC"/>
    <property type="match status" value="1"/>
</dbReference>
<dbReference type="PANTHER" id="PTHR44591:SF21">
    <property type="entry name" value="TWO-COMPONENT RESPONSE REGULATOR"/>
    <property type="match status" value="1"/>
</dbReference>
<dbReference type="PANTHER" id="PTHR44591">
    <property type="entry name" value="STRESS RESPONSE REGULATOR PROTEIN 1"/>
    <property type="match status" value="1"/>
</dbReference>
<proteinExistence type="predicted"/>
<comment type="caution">
    <text evidence="4">The sequence shown here is derived from an EMBL/GenBank/DDBJ whole genome shotgun (WGS) entry which is preliminary data.</text>
</comment>
<evidence type="ECO:0000259" key="3">
    <source>
        <dbReference type="PROSITE" id="PS50110"/>
    </source>
</evidence>
<dbReference type="Pfam" id="PF00072">
    <property type="entry name" value="Response_reg"/>
    <property type="match status" value="1"/>
</dbReference>
<organism evidence="4 5">
    <name type="scientific">Pseudomonas quercus</name>
    <dbReference type="NCBI Taxonomy" id="2722792"/>
    <lineage>
        <taxon>Bacteria</taxon>
        <taxon>Pseudomonadati</taxon>
        <taxon>Pseudomonadota</taxon>
        <taxon>Gammaproteobacteria</taxon>
        <taxon>Pseudomonadales</taxon>
        <taxon>Pseudomonadaceae</taxon>
        <taxon>Pseudomonas</taxon>
    </lineage>
</organism>
<evidence type="ECO:0000256" key="1">
    <source>
        <dbReference type="ARBA" id="ARBA00022553"/>
    </source>
</evidence>
<keyword evidence="5" id="KW-1185">Reference proteome</keyword>
<feature type="domain" description="Response regulatory" evidence="3">
    <location>
        <begin position="19"/>
        <end position="132"/>
    </location>
</feature>
<dbReference type="PROSITE" id="PS50110">
    <property type="entry name" value="RESPONSE_REGULATORY"/>
    <property type="match status" value="1"/>
</dbReference>
<dbReference type="SUPFAM" id="SSF52172">
    <property type="entry name" value="CheY-like"/>
    <property type="match status" value="1"/>
</dbReference>
<accession>A0ABX0Y8W8</accession>
<evidence type="ECO:0000313" key="5">
    <source>
        <dbReference type="Proteomes" id="UP000746535"/>
    </source>
</evidence>
<dbReference type="InterPro" id="IPR050595">
    <property type="entry name" value="Bact_response_regulator"/>
</dbReference>
<gene>
    <name evidence="4" type="ORF">HBH25_02495</name>
</gene>